<organism evidence="1 2">
    <name type="scientific">Cetraspora pellucida</name>
    <dbReference type="NCBI Taxonomy" id="1433469"/>
    <lineage>
        <taxon>Eukaryota</taxon>
        <taxon>Fungi</taxon>
        <taxon>Fungi incertae sedis</taxon>
        <taxon>Mucoromycota</taxon>
        <taxon>Glomeromycotina</taxon>
        <taxon>Glomeromycetes</taxon>
        <taxon>Diversisporales</taxon>
        <taxon>Gigasporaceae</taxon>
        <taxon>Cetraspora</taxon>
    </lineage>
</organism>
<dbReference type="EMBL" id="CAJVQA010001438">
    <property type="protein sequence ID" value="CAG8514388.1"/>
    <property type="molecule type" value="Genomic_DNA"/>
</dbReference>
<dbReference type="Proteomes" id="UP000789759">
    <property type="component" value="Unassembled WGS sequence"/>
</dbReference>
<dbReference type="AlphaFoldDB" id="A0A9N9F7L7"/>
<evidence type="ECO:0000313" key="2">
    <source>
        <dbReference type="Proteomes" id="UP000789759"/>
    </source>
</evidence>
<reference evidence="1" key="1">
    <citation type="submission" date="2021-06" db="EMBL/GenBank/DDBJ databases">
        <authorList>
            <person name="Kallberg Y."/>
            <person name="Tangrot J."/>
            <person name="Rosling A."/>
        </authorList>
    </citation>
    <scope>NUCLEOTIDE SEQUENCE</scope>
    <source>
        <strain evidence="1">FL966</strain>
    </source>
</reference>
<comment type="caution">
    <text evidence="1">The sequence shown here is derived from an EMBL/GenBank/DDBJ whole genome shotgun (WGS) entry which is preliminary data.</text>
</comment>
<gene>
    <name evidence="1" type="ORF">CPELLU_LOCUS3074</name>
</gene>
<keyword evidence="2" id="KW-1185">Reference proteome</keyword>
<accession>A0A9N9F7L7</accession>
<sequence>MENLLLVYLNVQINSSAHFLSLLYRIIFFEDISMDTMDKWLKNVPTKKFKKNGGAEETDLIILLELRKAPK</sequence>
<protein>
    <submittedName>
        <fullName evidence="1">22251_t:CDS:1</fullName>
    </submittedName>
</protein>
<name>A0A9N9F7L7_9GLOM</name>
<proteinExistence type="predicted"/>
<evidence type="ECO:0000313" key="1">
    <source>
        <dbReference type="EMBL" id="CAG8514388.1"/>
    </source>
</evidence>